<organism evidence="9 10">
    <name type="scientific">Cryptosporangium aurantiacum</name>
    <dbReference type="NCBI Taxonomy" id="134849"/>
    <lineage>
        <taxon>Bacteria</taxon>
        <taxon>Bacillati</taxon>
        <taxon>Actinomycetota</taxon>
        <taxon>Actinomycetes</taxon>
        <taxon>Cryptosporangiales</taxon>
        <taxon>Cryptosporangiaceae</taxon>
        <taxon>Cryptosporangium</taxon>
    </lineage>
</organism>
<feature type="transmembrane region" description="Helical" evidence="7">
    <location>
        <begin position="318"/>
        <end position="344"/>
    </location>
</feature>
<dbReference type="InterPro" id="IPR050545">
    <property type="entry name" value="Mycobact_MmpL"/>
</dbReference>
<reference evidence="9 10" key="1">
    <citation type="submission" date="2016-11" db="EMBL/GenBank/DDBJ databases">
        <authorList>
            <person name="Jaros S."/>
            <person name="Januszkiewicz K."/>
            <person name="Wedrychowicz H."/>
        </authorList>
    </citation>
    <scope>NUCLEOTIDE SEQUENCE [LARGE SCALE GENOMIC DNA]</scope>
    <source>
        <strain evidence="9 10">DSM 46144</strain>
    </source>
</reference>
<feature type="transmembrane region" description="Helical" evidence="7">
    <location>
        <begin position="244"/>
        <end position="263"/>
    </location>
</feature>
<feature type="transmembrane region" description="Helical" evidence="7">
    <location>
        <begin position="530"/>
        <end position="547"/>
    </location>
</feature>
<dbReference type="EMBL" id="FRCS01000013">
    <property type="protein sequence ID" value="SHN45833.1"/>
    <property type="molecule type" value="Genomic_DNA"/>
</dbReference>
<keyword evidence="2" id="KW-1003">Cell membrane</keyword>
<dbReference type="Proteomes" id="UP000184440">
    <property type="component" value="Unassembled WGS sequence"/>
</dbReference>
<evidence type="ECO:0000256" key="6">
    <source>
        <dbReference type="SAM" id="MobiDB-lite"/>
    </source>
</evidence>
<evidence type="ECO:0000256" key="2">
    <source>
        <dbReference type="ARBA" id="ARBA00022475"/>
    </source>
</evidence>
<protein>
    <submittedName>
        <fullName evidence="9">Putative drug exporter of the RND superfamily</fullName>
    </submittedName>
</protein>
<evidence type="ECO:0000256" key="4">
    <source>
        <dbReference type="ARBA" id="ARBA00022989"/>
    </source>
</evidence>
<dbReference type="GO" id="GO:0005886">
    <property type="term" value="C:plasma membrane"/>
    <property type="evidence" value="ECO:0007669"/>
    <property type="project" value="UniProtKB-SubCell"/>
</dbReference>
<proteinExistence type="predicted"/>
<keyword evidence="3 7" id="KW-0812">Transmembrane</keyword>
<evidence type="ECO:0000259" key="8">
    <source>
        <dbReference type="Pfam" id="PF03176"/>
    </source>
</evidence>
<dbReference type="AlphaFoldDB" id="A0A1M7RHR8"/>
<feature type="transmembrane region" description="Helical" evidence="7">
    <location>
        <begin position="199"/>
        <end position="232"/>
    </location>
</feature>
<feature type="transmembrane region" description="Helical" evidence="7">
    <location>
        <begin position="381"/>
        <end position="400"/>
    </location>
</feature>
<feature type="compositionally biased region" description="Basic and acidic residues" evidence="6">
    <location>
        <begin position="705"/>
        <end position="720"/>
    </location>
</feature>
<dbReference type="OrthoDB" id="7051771at2"/>
<feature type="domain" description="Membrane transport protein MMPL" evidence="8">
    <location>
        <begin position="445"/>
        <end position="707"/>
    </location>
</feature>
<evidence type="ECO:0000256" key="7">
    <source>
        <dbReference type="SAM" id="Phobius"/>
    </source>
</evidence>
<dbReference type="PANTHER" id="PTHR33406">
    <property type="entry name" value="MEMBRANE PROTEIN MJ1562-RELATED"/>
    <property type="match status" value="1"/>
</dbReference>
<feature type="transmembrane region" description="Helical" evidence="7">
    <location>
        <begin position="554"/>
        <end position="575"/>
    </location>
</feature>
<evidence type="ECO:0000256" key="3">
    <source>
        <dbReference type="ARBA" id="ARBA00022692"/>
    </source>
</evidence>
<dbReference type="InterPro" id="IPR004869">
    <property type="entry name" value="MMPL_dom"/>
</dbReference>
<evidence type="ECO:0000313" key="9">
    <source>
        <dbReference type="EMBL" id="SHN45833.1"/>
    </source>
</evidence>
<dbReference type="RefSeq" id="WP_073262601.1">
    <property type="nucleotide sequence ID" value="NZ_FRCS01000013.1"/>
</dbReference>
<name>A0A1M7RHR8_9ACTN</name>
<dbReference type="PANTHER" id="PTHR33406:SF13">
    <property type="entry name" value="MEMBRANE PROTEIN YDFJ"/>
    <property type="match status" value="1"/>
</dbReference>
<accession>A0A1M7RHR8</accession>
<feature type="transmembrane region" description="Helical" evidence="7">
    <location>
        <begin position="668"/>
        <end position="694"/>
    </location>
</feature>
<dbReference type="Pfam" id="PF03176">
    <property type="entry name" value="MMPL"/>
    <property type="match status" value="2"/>
</dbReference>
<feature type="region of interest" description="Disordered" evidence="6">
    <location>
        <begin position="705"/>
        <end position="729"/>
    </location>
</feature>
<feature type="domain" description="Membrane transport protein MMPL" evidence="8">
    <location>
        <begin position="89"/>
        <end position="381"/>
    </location>
</feature>
<keyword evidence="4 7" id="KW-1133">Transmembrane helix</keyword>
<feature type="transmembrane region" description="Helical" evidence="7">
    <location>
        <begin position="292"/>
        <end position="312"/>
    </location>
</feature>
<evidence type="ECO:0000313" key="10">
    <source>
        <dbReference type="Proteomes" id="UP000184440"/>
    </source>
</evidence>
<dbReference type="SUPFAM" id="SSF82866">
    <property type="entry name" value="Multidrug efflux transporter AcrB transmembrane domain"/>
    <property type="match status" value="2"/>
</dbReference>
<gene>
    <name evidence="9" type="ORF">SAMN05443668_11326</name>
</gene>
<sequence length="729" mass="75452">MLGLRKSSSDVPTGPPAPVVERIAAWSSRHRFVAIAGWLVLVALAVVVSTLIPGEGARSVDPGESGRAQQVLDAQEGVQAIQESVLVQSGDPAATRAAVTDLVTALRGAAVAEVWSPLVPDGTARLTPDRTTALITYQVAGPIEGSSARADDVAAVADQVADRYPDVRFAPAGDQSLAAAVDAAIGDDVRRSERISLPLTVAILLVVFGALVAACIPVLLTATAVVATFGLLQVVDHWLPINSAANTMVLLIGVAVGVDYALFSLRRVREERAAGRDTATAVRIAARTSGRVILVSGLVVVVCLSGLLWTGIGVFRGAAVGIALVVGIAVLGALTVLPALLAALGHRVEWGRLPYWGRRRAAGRRSAAWGRLASAVTKRPVLWGGVATLVLLTMAAPAAGMRLQDAAVTDSLPRSVPAIDAATRMDAAFPGAAAPARVVVWSDSETPADVGRVRDALAGIDRVTVVRYGDVVLARVPLPGSGTDPTSTRALDELRTTTLPAALGDLRFAVSGRTAFAADFADQLSRRTPYVLAFVLGLAFVLLLVVFRSVRVAAASIVLNLLSVGAAYGVLTWVFQDGNLSGPLGFTAYGGVVGWLPLFLFVLLFGLSMDYHLFILSRIRERRAAGMPDPIVDGIASSAGVVTSAAVIMTAAFSIFVTLSAIEYKMLGVGAAVAILLDATVVRGVLLPAALALLGPKALGPGAPDRRMVVDESSGTRHDAVGSIPNAHG</sequence>
<keyword evidence="10" id="KW-1185">Reference proteome</keyword>
<feature type="transmembrane region" description="Helical" evidence="7">
    <location>
        <begin position="635"/>
        <end position="662"/>
    </location>
</feature>
<evidence type="ECO:0000256" key="5">
    <source>
        <dbReference type="ARBA" id="ARBA00023136"/>
    </source>
</evidence>
<feature type="transmembrane region" description="Helical" evidence="7">
    <location>
        <begin position="595"/>
        <end position="614"/>
    </location>
</feature>
<dbReference type="Gene3D" id="1.20.1640.10">
    <property type="entry name" value="Multidrug efflux transporter AcrB transmembrane domain"/>
    <property type="match status" value="2"/>
</dbReference>
<dbReference type="STRING" id="134849.SAMN05443668_11326"/>
<comment type="subcellular location">
    <subcellularLocation>
        <location evidence="1">Cell membrane</location>
        <topology evidence="1">Multi-pass membrane protein</topology>
    </subcellularLocation>
</comment>
<feature type="transmembrane region" description="Helical" evidence="7">
    <location>
        <begin position="32"/>
        <end position="52"/>
    </location>
</feature>
<evidence type="ECO:0000256" key="1">
    <source>
        <dbReference type="ARBA" id="ARBA00004651"/>
    </source>
</evidence>
<keyword evidence="5 7" id="KW-0472">Membrane</keyword>